<dbReference type="InterPro" id="IPR037523">
    <property type="entry name" value="VOC_core"/>
</dbReference>
<comment type="caution">
    <text evidence="2">The sequence shown here is derived from an EMBL/GenBank/DDBJ whole genome shotgun (WGS) entry which is preliminary data.</text>
</comment>
<name>A0A7X2ILC5_9BURK</name>
<dbReference type="Gene3D" id="3.10.180.10">
    <property type="entry name" value="2,3-Dihydroxybiphenyl 1,2-Dioxygenase, domain 1"/>
    <property type="match status" value="1"/>
</dbReference>
<dbReference type="RefSeq" id="WP_154372829.1">
    <property type="nucleotide sequence ID" value="NZ_WKJJ01000005.1"/>
</dbReference>
<keyword evidence="3" id="KW-1185">Reference proteome</keyword>
<dbReference type="Proteomes" id="UP000446768">
    <property type="component" value="Unassembled WGS sequence"/>
</dbReference>
<dbReference type="AlphaFoldDB" id="A0A7X2ILC5"/>
<gene>
    <name evidence="2" type="ORF">GJ700_08905</name>
</gene>
<protein>
    <submittedName>
        <fullName evidence="2">Glyoxalase</fullName>
    </submittedName>
</protein>
<evidence type="ECO:0000259" key="1">
    <source>
        <dbReference type="PROSITE" id="PS51819"/>
    </source>
</evidence>
<dbReference type="InterPro" id="IPR004360">
    <property type="entry name" value="Glyas_Fos-R_dOase_dom"/>
</dbReference>
<dbReference type="PROSITE" id="PS51819">
    <property type="entry name" value="VOC"/>
    <property type="match status" value="1"/>
</dbReference>
<evidence type="ECO:0000313" key="2">
    <source>
        <dbReference type="EMBL" id="MRV71848.1"/>
    </source>
</evidence>
<dbReference type="InterPro" id="IPR029068">
    <property type="entry name" value="Glyas_Bleomycin-R_OHBP_Dase"/>
</dbReference>
<proteinExistence type="predicted"/>
<dbReference type="PANTHER" id="PTHR36503">
    <property type="entry name" value="BLR2520 PROTEIN"/>
    <property type="match status" value="1"/>
</dbReference>
<dbReference type="PANTHER" id="PTHR36503:SF1">
    <property type="entry name" value="BLR2520 PROTEIN"/>
    <property type="match status" value="1"/>
</dbReference>
<reference evidence="2 3" key="1">
    <citation type="submission" date="2019-11" db="EMBL/GenBank/DDBJ databases">
        <title>Novel species isolated from a subtropical stream in China.</title>
        <authorList>
            <person name="Lu H."/>
        </authorList>
    </citation>
    <scope>NUCLEOTIDE SEQUENCE [LARGE SCALE GENOMIC DNA]</scope>
    <source>
        <strain evidence="2 3">FT92W</strain>
    </source>
</reference>
<evidence type="ECO:0000313" key="3">
    <source>
        <dbReference type="Proteomes" id="UP000446768"/>
    </source>
</evidence>
<dbReference type="EMBL" id="WKJJ01000005">
    <property type="protein sequence ID" value="MRV71848.1"/>
    <property type="molecule type" value="Genomic_DNA"/>
</dbReference>
<accession>A0A7X2ILC5</accession>
<feature type="domain" description="VOC" evidence="1">
    <location>
        <begin position="18"/>
        <end position="140"/>
    </location>
</feature>
<organism evidence="2 3">
    <name type="scientific">Pseudoduganella rivuli</name>
    <dbReference type="NCBI Taxonomy" id="2666085"/>
    <lineage>
        <taxon>Bacteria</taxon>
        <taxon>Pseudomonadati</taxon>
        <taxon>Pseudomonadota</taxon>
        <taxon>Betaproteobacteria</taxon>
        <taxon>Burkholderiales</taxon>
        <taxon>Oxalobacteraceae</taxon>
        <taxon>Telluria group</taxon>
        <taxon>Pseudoduganella</taxon>
    </lineage>
</organism>
<sequence length="159" mass="17070">MTNNIAPETLPSLPPSQRLHLILLGVESVTASIKFYESLGWKKSPTGNDGFAKFDLGGYALCLLSRESFAKDALSPTSKGTGFSGVGLVYLAKAADEVPRILARAVESGGVLVKPATRTAWGVAGYFKDPDGHLFEVNFEDAWVFDGEHKLIVDKVNAL</sequence>
<dbReference type="SUPFAM" id="SSF54593">
    <property type="entry name" value="Glyoxalase/Bleomycin resistance protein/Dihydroxybiphenyl dioxygenase"/>
    <property type="match status" value="1"/>
</dbReference>
<dbReference type="Pfam" id="PF00903">
    <property type="entry name" value="Glyoxalase"/>
    <property type="match status" value="1"/>
</dbReference>